<reference evidence="2 3" key="1">
    <citation type="journal article" date="2019" name="Int. J. Syst. Evol. Microbiol.">
        <title>The Global Catalogue of Microorganisms (GCM) 10K type strain sequencing project: providing services to taxonomists for standard genome sequencing and annotation.</title>
        <authorList>
            <consortium name="The Broad Institute Genomics Platform"/>
            <consortium name="The Broad Institute Genome Sequencing Center for Infectious Disease"/>
            <person name="Wu L."/>
            <person name="Ma J."/>
        </authorList>
    </citation>
    <scope>NUCLEOTIDE SEQUENCE [LARGE SCALE GENOMIC DNA]</scope>
    <source>
        <strain evidence="2 3">JCM 10664</strain>
    </source>
</reference>
<protein>
    <submittedName>
        <fullName evidence="2">Uncharacterized protein</fullName>
    </submittedName>
</protein>
<feature type="compositionally biased region" description="Low complexity" evidence="1">
    <location>
        <begin position="74"/>
        <end position="88"/>
    </location>
</feature>
<evidence type="ECO:0000313" key="2">
    <source>
        <dbReference type="EMBL" id="GAA0529491.1"/>
    </source>
</evidence>
<evidence type="ECO:0000256" key="1">
    <source>
        <dbReference type="SAM" id="MobiDB-lite"/>
    </source>
</evidence>
<accession>A0ABN1CZN3</accession>
<proteinExistence type="predicted"/>
<comment type="caution">
    <text evidence="2">The sequence shown here is derived from an EMBL/GenBank/DDBJ whole genome shotgun (WGS) entry which is preliminary data.</text>
</comment>
<dbReference type="RefSeq" id="WP_346073592.1">
    <property type="nucleotide sequence ID" value="NZ_BAAAHC010000013.1"/>
</dbReference>
<dbReference type="EMBL" id="BAAAHC010000013">
    <property type="protein sequence ID" value="GAA0529491.1"/>
    <property type="molecule type" value="Genomic_DNA"/>
</dbReference>
<keyword evidence="3" id="KW-1185">Reference proteome</keyword>
<feature type="region of interest" description="Disordered" evidence="1">
    <location>
        <begin position="25"/>
        <end position="48"/>
    </location>
</feature>
<feature type="compositionally biased region" description="Basic and acidic residues" evidence="1">
    <location>
        <begin position="106"/>
        <end position="130"/>
    </location>
</feature>
<organism evidence="2 3">
    <name type="scientific">Saccharopolyspora thermophila</name>
    <dbReference type="NCBI Taxonomy" id="89367"/>
    <lineage>
        <taxon>Bacteria</taxon>
        <taxon>Bacillati</taxon>
        <taxon>Actinomycetota</taxon>
        <taxon>Actinomycetes</taxon>
        <taxon>Pseudonocardiales</taxon>
        <taxon>Pseudonocardiaceae</taxon>
        <taxon>Saccharopolyspora</taxon>
    </lineage>
</organism>
<gene>
    <name evidence="2" type="ORF">GCM10009545_34890</name>
</gene>
<dbReference type="Proteomes" id="UP001500220">
    <property type="component" value="Unassembled WGS sequence"/>
</dbReference>
<name>A0ABN1CZN3_9PSEU</name>
<evidence type="ECO:0000313" key="3">
    <source>
        <dbReference type="Proteomes" id="UP001500220"/>
    </source>
</evidence>
<sequence>MVNRPDDDAHATDRHHASALRLLETGPHAPRCPHGHGPLTTTNDPDAPTGVAMTCPHCGHRRSMEVRMLRTLLTPHPTQPDQPLTTTTPPQPETPPLTDDTVELPARTRADLAREPLGKLAADDTRHSIDLDDDLDPQPPARGSQPDGTIRTTGWLQLGPWPISSGVWALLTGAALGLALIDLATWLTLALPAATFTTWYATIRWIRPASAARNLGRAPAAELLPGEAVRLYGPIGPVGIVDQVTPAHHQQVLVRYAGGTQHLLPAASPRHIVELRN</sequence>
<feature type="region of interest" description="Disordered" evidence="1">
    <location>
        <begin position="74"/>
        <end position="152"/>
    </location>
</feature>